<keyword evidence="1" id="KW-0479">Metal-binding</keyword>
<dbReference type="EnsemblProtists" id="EOD27002">
    <property type="protein sequence ID" value="EOD27002"/>
    <property type="gene ID" value="EMIHUDRAFT_236216"/>
</dbReference>
<dbReference type="Pfam" id="PF13640">
    <property type="entry name" value="2OG-FeII_Oxy_3"/>
    <property type="match status" value="1"/>
</dbReference>
<dbReference type="AlphaFoldDB" id="A0A0D3JU17"/>
<protein>
    <recommendedName>
        <fullName evidence="3">Fe2OG dioxygenase domain-containing protein</fullName>
    </recommendedName>
</protein>
<dbReference type="PROSITE" id="PS51471">
    <property type="entry name" value="FE2OG_OXY"/>
    <property type="match status" value="1"/>
</dbReference>
<dbReference type="InterPro" id="IPR044862">
    <property type="entry name" value="Pro_4_hyd_alph_FE2OG_OXY"/>
</dbReference>
<dbReference type="GO" id="GO:0046872">
    <property type="term" value="F:metal ion binding"/>
    <property type="evidence" value="ECO:0007669"/>
    <property type="project" value="UniProtKB-KW"/>
</dbReference>
<dbReference type="PANTHER" id="PTHR10869:SF246">
    <property type="entry name" value="TRANSMEMBRANE PROLYL 4-HYDROXYLASE"/>
    <property type="match status" value="1"/>
</dbReference>
<dbReference type="RefSeq" id="XP_005779431.1">
    <property type="nucleotide sequence ID" value="XM_005779374.1"/>
</dbReference>
<dbReference type="PANTHER" id="PTHR10869">
    <property type="entry name" value="PROLYL 4-HYDROXYLASE ALPHA SUBUNIT"/>
    <property type="match status" value="1"/>
</dbReference>
<evidence type="ECO:0000313" key="5">
    <source>
        <dbReference type="Proteomes" id="UP000013827"/>
    </source>
</evidence>
<dbReference type="InterPro" id="IPR045054">
    <property type="entry name" value="P4HA-like"/>
</dbReference>
<feature type="domain" description="Fe2OG dioxygenase" evidence="3">
    <location>
        <begin position="27"/>
        <end position="153"/>
    </location>
</feature>
<organism evidence="4 5">
    <name type="scientific">Emiliania huxleyi (strain CCMP1516)</name>
    <dbReference type="NCBI Taxonomy" id="280463"/>
    <lineage>
        <taxon>Eukaryota</taxon>
        <taxon>Haptista</taxon>
        <taxon>Haptophyta</taxon>
        <taxon>Prymnesiophyceae</taxon>
        <taxon>Isochrysidales</taxon>
        <taxon>Noelaerhabdaceae</taxon>
        <taxon>Emiliania</taxon>
    </lineage>
</organism>
<name>A0A0D3JU17_EMIH1</name>
<evidence type="ECO:0000256" key="1">
    <source>
        <dbReference type="ARBA" id="ARBA00022723"/>
    </source>
</evidence>
<evidence type="ECO:0000256" key="2">
    <source>
        <dbReference type="ARBA" id="ARBA00023004"/>
    </source>
</evidence>
<proteinExistence type="predicted"/>
<dbReference type="InterPro" id="IPR005123">
    <property type="entry name" value="Oxoglu/Fe-dep_dioxygenase_dom"/>
</dbReference>
<dbReference type="PaxDb" id="2903-EOD27002"/>
<dbReference type="Proteomes" id="UP000013827">
    <property type="component" value="Unassembled WGS sequence"/>
</dbReference>
<dbReference type="eggNOG" id="KOG1591">
    <property type="taxonomic scope" value="Eukaryota"/>
</dbReference>
<dbReference type="STRING" id="2903.R1CWG0"/>
<dbReference type="KEGG" id="ehx:EMIHUDRAFT_236216"/>
<dbReference type="GeneID" id="17272547"/>
<keyword evidence="2" id="KW-0408">Iron</keyword>
<reference evidence="5" key="1">
    <citation type="journal article" date="2013" name="Nature">
        <title>Pan genome of the phytoplankton Emiliania underpins its global distribution.</title>
        <authorList>
            <person name="Read B.A."/>
            <person name="Kegel J."/>
            <person name="Klute M.J."/>
            <person name="Kuo A."/>
            <person name="Lefebvre S.C."/>
            <person name="Maumus F."/>
            <person name="Mayer C."/>
            <person name="Miller J."/>
            <person name="Monier A."/>
            <person name="Salamov A."/>
            <person name="Young J."/>
            <person name="Aguilar M."/>
            <person name="Claverie J.M."/>
            <person name="Frickenhaus S."/>
            <person name="Gonzalez K."/>
            <person name="Herman E.K."/>
            <person name="Lin Y.C."/>
            <person name="Napier J."/>
            <person name="Ogata H."/>
            <person name="Sarno A.F."/>
            <person name="Shmutz J."/>
            <person name="Schroeder D."/>
            <person name="de Vargas C."/>
            <person name="Verret F."/>
            <person name="von Dassow P."/>
            <person name="Valentin K."/>
            <person name="Van de Peer Y."/>
            <person name="Wheeler G."/>
            <person name="Dacks J.B."/>
            <person name="Delwiche C.F."/>
            <person name="Dyhrman S.T."/>
            <person name="Glockner G."/>
            <person name="John U."/>
            <person name="Richards T."/>
            <person name="Worden A.Z."/>
            <person name="Zhang X."/>
            <person name="Grigoriev I.V."/>
            <person name="Allen A.E."/>
            <person name="Bidle K."/>
            <person name="Borodovsky M."/>
            <person name="Bowler C."/>
            <person name="Brownlee C."/>
            <person name="Cock J.M."/>
            <person name="Elias M."/>
            <person name="Gladyshev V.N."/>
            <person name="Groth M."/>
            <person name="Guda C."/>
            <person name="Hadaegh A."/>
            <person name="Iglesias-Rodriguez M.D."/>
            <person name="Jenkins J."/>
            <person name="Jones B.M."/>
            <person name="Lawson T."/>
            <person name="Leese F."/>
            <person name="Lindquist E."/>
            <person name="Lobanov A."/>
            <person name="Lomsadze A."/>
            <person name="Malik S.B."/>
            <person name="Marsh M.E."/>
            <person name="Mackinder L."/>
            <person name="Mock T."/>
            <person name="Mueller-Roeber B."/>
            <person name="Pagarete A."/>
            <person name="Parker M."/>
            <person name="Probert I."/>
            <person name="Quesneville H."/>
            <person name="Raines C."/>
            <person name="Rensing S.A."/>
            <person name="Riano-Pachon D.M."/>
            <person name="Richier S."/>
            <person name="Rokitta S."/>
            <person name="Shiraiwa Y."/>
            <person name="Soanes D.M."/>
            <person name="van der Giezen M."/>
            <person name="Wahlund T.M."/>
            <person name="Williams B."/>
            <person name="Wilson W."/>
            <person name="Wolfe G."/>
            <person name="Wurch L.L."/>
        </authorList>
    </citation>
    <scope>NUCLEOTIDE SEQUENCE</scope>
</reference>
<evidence type="ECO:0000259" key="3">
    <source>
        <dbReference type="PROSITE" id="PS51471"/>
    </source>
</evidence>
<dbReference type="HOGENOM" id="CLU_1398676_0_0_1"/>
<dbReference type="GO" id="GO:0005783">
    <property type="term" value="C:endoplasmic reticulum"/>
    <property type="evidence" value="ECO:0007669"/>
    <property type="project" value="TreeGrafter"/>
</dbReference>
<dbReference type="Gene3D" id="2.60.120.620">
    <property type="entry name" value="q2cbj1_9rhob like domain"/>
    <property type="match status" value="1"/>
</dbReference>
<sequence>MGPSRWTPRTTSAVERMDAAAMLPGENGQQLTVTDYAPGDSYQLHVDSTFAIGRVATALLFLRAPEEGGELVFPRVEELFARSSVPRFDELGEAAGGLCNRSSGSLMIEPRVGRLVVFFSHDPMGRTLRPRSLHGSCPVRRGEKSIAQRFYQWHALGSANLLGDLIAQVEKARGKSWFVDWRVDGVAEEEAFLGP</sequence>
<keyword evidence="5" id="KW-1185">Reference proteome</keyword>
<dbReference type="GO" id="GO:0004656">
    <property type="term" value="F:procollagen-proline 4-dioxygenase activity"/>
    <property type="evidence" value="ECO:0007669"/>
    <property type="project" value="TreeGrafter"/>
</dbReference>
<evidence type="ECO:0000313" key="4">
    <source>
        <dbReference type="EnsemblProtists" id="EOD27002"/>
    </source>
</evidence>
<accession>A0A0D3JU17</accession>
<reference evidence="4" key="2">
    <citation type="submission" date="2024-10" db="UniProtKB">
        <authorList>
            <consortium name="EnsemblProtists"/>
        </authorList>
    </citation>
    <scope>IDENTIFICATION</scope>
</reference>